<protein>
    <submittedName>
        <fullName evidence="2">Hydrophobic surface binding protein A-domain-containing protein</fullName>
    </submittedName>
</protein>
<dbReference type="PANTHER" id="PTHR38123">
    <property type="entry name" value="CELL WALL SERINE-THREONINE-RICH GALACTOMANNOPROTEIN MP1 (AFU_ORTHOLOGUE AFUA_4G03240)"/>
    <property type="match status" value="1"/>
</dbReference>
<evidence type="ECO:0000256" key="1">
    <source>
        <dbReference type="SAM" id="SignalP"/>
    </source>
</evidence>
<evidence type="ECO:0000313" key="2">
    <source>
        <dbReference type="EMBL" id="KAK9781176.1"/>
    </source>
</evidence>
<dbReference type="Proteomes" id="UP001465668">
    <property type="component" value="Unassembled WGS sequence"/>
</dbReference>
<proteinExistence type="predicted"/>
<feature type="signal peptide" evidence="1">
    <location>
        <begin position="1"/>
        <end position="20"/>
    </location>
</feature>
<keyword evidence="3" id="KW-1185">Reference proteome</keyword>
<sequence>MKTSMILSSLGLATITVADSTLPYPPTKVERDVATVSSVVAQVSSAIAQLDTSVKAFSGDATQVQSDATSLVNAIGSGVTSISASTDLTLTDSVGLQSLVASLQTAGQTLVDDLSAKKTQFEQSSLCETVQSTISGISTSSKSLIDAVVAKVPEEAQSLAQSLASGLQTTLDKGATAFSSDNCINSGTSGGSTGTVVVSYATSPAAAVSVTGVATESVSVSAPEGGASAVT</sequence>
<comment type="caution">
    <text evidence="2">The sequence shown here is derived from an EMBL/GenBank/DDBJ whole genome shotgun (WGS) entry which is preliminary data.</text>
</comment>
<feature type="chain" id="PRO_5047364499" evidence="1">
    <location>
        <begin position="21"/>
        <end position="231"/>
    </location>
</feature>
<evidence type="ECO:0000313" key="3">
    <source>
        <dbReference type="Proteomes" id="UP001465668"/>
    </source>
</evidence>
<name>A0ABR2Y4Y1_9PEZI</name>
<organism evidence="2 3">
    <name type="scientific">Seiridium cardinale</name>
    <dbReference type="NCBI Taxonomy" id="138064"/>
    <lineage>
        <taxon>Eukaryota</taxon>
        <taxon>Fungi</taxon>
        <taxon>Dikarya</taxon>
        <taxon>Ascomycota</taxon>
        <taxon>Pezizomycotina</taxon>
        <taxon>Sordariomycetes</taxon>
        <taxon>Xylariomycetidae</taxon>
        <taxon>Amphisphaeriales</taxon>
        <taxon>Sporocadaceae</taxon>
        <taxon>Seiridium</taxon>
    </lineage>
</organism>
<gene>
    <name evidence="2" type="ORF">SCAR479_04997</name>
</gene>
<accession>A0ABR2Y4Y1</accession>
<dbReference type="EMBL" id="JARVKM010000004">
    <property type="protein sequence ID" value="KAK9781176.1"/>
    <property type="molecule type" value="Genomic_DNA"/>
</dbReference>
<dbReference type="PANTHER" id="PTHR38123:SF6">
    <property type="entry name" value="CELL WALL SERINE-THREONINE-RICH GALACTOMANNOPROTEIN MP1 (AFU_ORTHOLOGUE AFUA_4G03240)"/>
    <property type="match status" value="1"/>
</dbReference>
<keyword evidence="1" id="KW-0732">Signal</keyword>
<reference evidence="2 3" key="1">
    <citation type="submission" date="2024-02" db="EMBL/GenBank/DDBJ databases">
        <title>First draft genome assembly of two strains of Seiridium cardinale.</title>
        <authorList>
            <person name="Emiliani G."/>
            <person name="Scali E."/>
        </authorList>
    </citation>
    <scope>NUCLEOTIDE SEQUENCE [LARGE SCALE GENOMIC DNA]</scope>
    <source>
        <strain evidence="2 3">BM-138-000479</strain>
    </source>
</reference>
<dbReference type="InterPro" id="IPR021054">
    <property type="entry name" value="Cell_wall_mannoprotein_1"/>
</dbReference>
<dbReference type="Gene3D" id="1.20.1280.140">
    <property type="match status" value="1"/>
</dbReference>
<dbReference type="Pfam" id="PF12296">
    <property type="entry name" value="HsbA"/>
    <property type="match status" value="1"/>
</dbReference>